<dbReference type="AlphaFoldDB" id="A0A1B1U6B2"/>
<dbReference type="EMBL" id="CP016503">
    <property type="protein sequence ID" value="ANV98299.1"/>
    <property type="molecule type" value="Genomic_DNA"/>
</dbReference>
<evidence type="ECO:0000313" key="3">
    <source>
        <dbReference type="EMBL" id="ANV98569.1"/>
    </source>
</evidence>
<evidence type="ECO:0000313" key="2">
    <source>
        <dbReference type="EMBL" id="ANV98299.1"/>
    </source>
</evidence>
<evidence type="ECO:0000313" key="4">
    <source>
        <dbReference type="Proteomes" id="UP000092884"/>
    </source>
</evidence>
<dbReference type="Gene3D" id="3.40.50.620">
    <property type="entry name" value="HUPs"/>
    <property type="match status" value="1"/>
</dbReference>
<sequence length="262" mass="31140">MFFANLSGGRDSTAMVIRWLELGKPLDFILFCDTGYEFPQMHDYIQKLDSYLQKEFNKQITKIDKTKEIEHWSFAYPITRGEHKGKLRGLPKMLGPSFCTRETKAKPSKEFILSQSPQKFKNNILIGYTYDEVEKGRVSNLDYGISIYPLHQWKWNEKEIDVFLKKRQLFNPLYNHFQRTGCFFCPKQSKKSLFTLWKYYPELYQIALDMEKRAKELNCINQTFKPKSLLEYAKEFAKEFQYAKEFQTPDIALDHQNCFCGK</sequence>
<name>A0A1B1U6B2_9HELI</name>
<feature type="domain" description="Phosphoadenosine phosphosulphate reductase" evidence="1">
    <location>
        <begin position="5"/>
        <end position="187"/>
    </location>
</feature>
<dbReference type="InterPro" id="IPR002500">
    <property type="entry name" value="PAPS_reduct_dom"/>
</dbReference>
<organism evidence="2 4">
    <name type="scientific">Helicobacter enhydrae</name>
    <dbReference type="NCBI Taxonomy" id="222136"/>
    <lineage>
        <taxon>Bacteria</taxon>
        <taxon>Pseudomonadati</taxon>
        <taxon>Campylobacterota</taxon>
        <taxon>Epsilonproteobacteria</taxon>
        <taxon>Campylobacterales</taxon>
        <taxon>Helicobacteraceae</taxon>
        <taxon>Helicobacter</taxon>
    </lineage>
</organism>
<dbReference type="RefSeq" id="WP_066340854.1">
    <property type="nucleotide sequence ID" value="NZ_CP016503.1"/>
</dbReference>
<accession>A0A1B1U6B2</accession>
<evidence type="ECO:0000259" key="1">
    <source>
        <dbReference type="Pfam" id="PF01507"/>
    </source>
</evidence>
<dbReference type="InterPro" id="IPR050128">
    <property type="entry name" value="Sulfate_adenylyltrnsfr_sub2"/>
</dbReference>
<dbReference type="PANTHER" id="PTHR43196:SF2">
    <property type="entry name" value="PHOSPHOADENOSINE PHOSPHOSULFATE REDUCTASE"/>
    <property type="match status" value="1"/>
</dbReference>
<dbReference type="OrthoDB" id="9774475at2"/>
<dbReference type="PANTHER" id="PTHR43196">
    <property type="entry name" value="SULFATE ADENYLYLTRANSFERASE SUBUNIT 2"/>
    <property type="match status" value="1"/>
</dbReference>
<reference evidence="2" key="1">
    <citation type="submission" date="2016-07" db="EMBL/GenBank/DDBJ databases">
        <authorList>
            <person name="Mannion A."/>
            <person name="Shen Z."/>
            <person name="Fox J.G."/>
        </authorList>
    </citation>
    <scope>NUCLEOTIDE SEQUENCE</scope>
    <source>
        <strain evidence="2">MIT 01-6242</strain>
    </source>
</reference>
<gene>
    <name evidence="2" type="ORF">BBW65_05575</name>
    <name evidence="3" type="ORF">BBW65_07070</name>
</gene>
<keyword evidence="4" id="KW-1185">Reference proteome</keyword>
<reference evidence="4" key="2">
    <citation type="submission" date="2016-07" db="EMBL/GenBank/DDBJ databases">
        <authorList>
            <person name="Florea S."/>
            <person name="Webb J.S."/>
            <person name="Jaromczyk J."/>
            <person name="Schardl C.L."/>
        </authorList>
    </citation>
    <scope>NUCLEOTIDE SEQUENCE [LARGE SCALE GENOMIC DNA]</scope>
    <source>
        <strain evidence="4">MIT 01-6242</strain>
    </source>
</reference>
<dbReference type="GO" id="GO:0003824">
    <property type="term" value="F:catalytic activity"/>
    <property type="evidence" value="ECO:0007669"/>
    <property type="project" value="InterPro"/>
</dbReference>
<dbReference type="Pfam" id="PF01507">
    <property type="entry name" value="PAPS_reduct"/>
    <property type="match status" value="1"/>
</dbReference>
<dbReference type="KEGG" id="het:BBW65_07070"/>
<dbReference type="STRING" id="222136.BBW65_05575"/>
<dbReference type="EMBL" id="CP016503">
    <property type="protein sequence ID" value="ANV98569.1"/>
    <property type="molecule type" value="Genomic_DNA"/>
</dbReference>
<dbReference type="SUPFAM" id="SSF52402">
    <property type="entry name" value="Adenine nucleotide alpha hydrolases-like"/>
    <property type="match status" value="1"/>
</dbReference>
<protein>
    <recommendedName>
        <fullName evidence="1">Phosphoadenosine phosphosulphate reductase domain-containing protein</fullName>
    </recommendedName>
</protein>
<dbReference type="Proteomes" id="UP000092884">
    <property type="component" value="Chromosome"/>
</dbReference>
<proteinExistence type="predicted"/>
<dbReference type="InterPro" id="IPR014729">
    <property type="entry name" value="Rossmann-like_a/b/a_fold"/>
</dbReference>
<dbReference type="KEGG" id="het:BBW65_05575"/>